<evidence type="ECO:0000313" key="2">
    <source>
        <dbReference type="EMBL" id="MDO6673419.1"/>
    </source>
</evidence>
<proteinExistence type="predicted"/>
<evidence type="ECO:0000256" key="1">
    <source>
        <dbReference type="SAM" id="Phobius"/>
    </source>
</evidence>
<keyword evidence="1" id="KW-0472">Membrane</keyword>
<dbReference type="Proteomes" id="UP001170481">
    <property type="component" value="Unassembled WGS sequence"/>
</dbReference>
<dbReference type="EMBL" id="JAUORK010000024">
    <property type="protein sequence ID" value="MDO6673419.1"/>
    <property type="molecule type" value="Genomic_DNA"/>
</dbReference>
<dbReference type="AlphaFoldDB" id="A0AAP4WZR8"/>
<feature type="transmembrane region" description="Helical" evidence="1">
    <location>
        <begin position="21"/>
        <end position="41"/>
    </location>
</feature>
<gene>
    <name evidence="2" type="ORF">Q4535_15000</name>
</gene>
<protein>
    <submittedName>
        <fullName evidence="2">Uncharacterized protein</fullName>
    </submittedName>
</protein>
<accession>A0AAP4WZR8</accession>
<dbReference type="RefSeq" id="WP_303595106.1">
    <property type="nucleotide sequence ID" value="NZ_JAUORK010000024.1"/>
</dbReference>
<keyword evidence="1" id="KW-1133">Transmembrane helix</keyword>
<reference evidence="2" key="1">
    <citation type="submission" date="2023-07" db="EMBL/GenBank/DDBJ databases">
        <title>Genome content predicts the carbon catabolic preferences of heterotrophic bacteria.</title>
        <authorList>
            <person name="Gralka M."/>
        </authorList>
    </citation>
    <scope>NUCLEOTIDE SEQUENCE</scope>
    <source>
        <strain evidence="2">C2R13</strain>
    </source>
</reference>
<sequence length="100" mass="11053">MTAEILNSAVQHGVIAMLIQLALWPLFGVWSAGAIAVALFLGREIAQHEYKGDGPKAESWDYGLLQHWNLDSCLDVALPLLCCVSLASTVWALRRYRART</sequence>
<name>A0AAP4WZR8_9GAMM</name>
<keyword evidence="1" id="KW-0812">Transmembrane</keyword>
<evidence type="ECO:0000313" key="3">
    <source>
        <dbReference type="Proteomes" id="UP001170481"/>
    </source>
</evidence>
<comment type="caution">
    <text evidence="2">The sequence shown here is derived from an EMBL/GenBank/DDBJ whole genome shotgun (WGS) entry which is preliminary data.</text>
</comment>
<organism evidence="2 3">
    <name type="scientific">Cobetia amphilecti</name>
    <dbReference type="NCBI Taxonomy" id="1055104"/>
    <lineage>
        <taxon>Bacteria</taxon>
        <taxon>Pseudomonadati</taxon>
        <taxon>Pseudomonadota</taxon>
        <taxon>Gammaproteobacteria</taxon>
        <taxon>Oceanospirillales</taxon>
        <taxon>Halomonadaceae</taxon>
        <taxon>Cobetia</taxon>
    </lineage>
</organism>
<feature type="transmembrane region" description="Helical" evidence="1">
    <location>
        <begin position="76"/>
        <end position="93"/>
    </location>
</feature>